<name>A0A3G2YSB1_9CAUD</name>
<dbReference type="Proteomes" id="UP000269553">
    <property type="component" value="Segment"/>
</dbReference>
<gene>
    <name evidence="1" type="ORF">3M_142</name>
</gene>
<evidence type="ECO:0000313" key="1">
    <source>
        <dbReference type="EMBL" id="AYP28398.1"/>
    </source>
</evidence>
<dbReference type="EMBL" id="MH929319">
    <property type="protein sequence ID" value="AYP28398.1"/>
    <property type="molecule type" value="Genomic_DNA"/>
</dbReference>
<protein>
    <submittedName>
        <fullName evidence="1">Uncharacterized protein</fullName>
    </submittedName>
</protein>
<evidence type="ECO:0000313" key="2">
    <source>
        <dbReference type="Proteomes" id="UP000269553"/>
    </source>
</evidence>
<sequence length="184" mass="21177">MKHETEYHGFCFSHPGQELKVNKLVEDDFALFLEHYANNASMTTILINLESRVAMRYGVQQLVQAGFNIVVMDVDYSPAIHDAQLGIKMLPLDVARSWPQFMRMHPRAVITSGAFIEHFVQTRKLSMLKAHFISGSVDRDVKIQGRSGWYTTSSSVNMKDGKEVVNNRVYRYTADRDYELTRKK</sequence>
<keyword evidence="2" id="KW-1185">Reference proteome</keyword>
<reference evidence="1 2" key="1">
    <citation type="submission" date="2018-09" db="EMBL/GenBank/DDBJ databases">
        <authorList>
            <person name="Day A."/>
            <person name="Monson R.E."/>
            <person name="Salmond G.P.C."/>
        </authorList>
    </citation>
    <scope>NUCLEOTIDE SEQUENCE [LARGE SCALE GENOMIC DNA]</scope>
</reference>
<accession>A0A3G2YSB1</accession>
<organism evidence="1 2">
    <name type="scientific">Serratia phage vB_SmaA_3M</name>
    <dbReference type="NCBI Taxonomy" id="2419930"/>
    <lineage>
        <taxon>Viruses</taxon>
        <taxon>Duplodnaviria</taxon>
        <taxon>Heunggongvirae</taxon>
        <taxon>Uroviricota</taxon>
        <taxon>Caudoviricetes</taxon>
        <taxon>Pantevenvirales</taxon>
        <taxon>Ackermannviridae</taxon>
        <taxon>Miltonvirus</taxon>
        <taxon>Miltonvirus 3M</taxon>
    </lineage>
</organism>
<proteinExistence type="predicted"/>